<evidence type="ECO:0000313" key="1">
    <source>
        <dbReference type="EMBL" id="CAK8989282.1"/>
    </source>
</evidence>
<dbReference type="EMBL" id="CAXAMN010000536">
    <property type="protein sequence ID" value="CAK8989282.1"/>
    <property type="molecule type" value="Genomic_DNA"/>
</dbReference>
<keyword evidence="2" id="KW-1185">Reference proteome</keyword>
<evidence type="ECO:0000313" key="2">
    <source>
        <dbReference type="Proteomes" id="UP001642484"/>
    </source>
</evidence>
<accession>A0ABP0HHE5</accession>
<comment type="caution">
    <text evidence="1">The sequence shown here is derived from an EMBL/GenBank/DDBJ whole genome shotgun (WGS) entry which is preliminary data.</text>
</comment>
<protein>
    <submittedName>
        <fullName evidence="1">Uncharacterized protein</fullName>
    </submittedName>
</protein>
<gene>
    <name evidence="1" type="ORF">CCMP2556_LOCUS1601</name>
</gene>
<reference evidence="1 2" key="1">
    <citation type="submission" date="2024-02" db="EMBL/GenBank/DDBJ databases">
        <authorList>
            <person name="Chen Y."/>
            <person name="Shah S."/>
            <person name="Dougan E. K."/>
            <person name="Thang M."/>
            <person name="Chan C."/>
        </authorList>
    </citation>
    <scope>NUCLEOTIDE SEQUENCE [LARGE SCALE GENOMIC DNA]</scope>
</reference>
<dbReference type="Proteomes" id="UP001642484">
    <property type="component" value="Unassembled WGS sequence"/>
</dbReference>
<organism evidence="1 2">
    <name type="scientific">Durusdinium trenchii</name>
    <dbReference type="NCBI Taxonomy" id="1381693"/>
    <lineage>
        <taxon>Eukaryota</taxon>
        <taxon>Sar</taxon>
        <taxon>Alveolata</taxon>
        <taxon>Dinophyceae</taxon>
        <taxon>Suessiales</taxon>
        <taxon>Symbiodiniaceae</taxon>
        <taxon>Durusdinium</taxon>
    </lineage>
</organism>
<name>A0ABP0HHE5_9DINO</name>
<proteinExistence type="predicted"/>
<sequence length="188" mass="21367">MVDMAKPSIWSIEATCPRTVARQDPCSVRRSQSHLILFWEVAAPRIRAREFLTVDLSKRSLATSFQAEQEVVEHDCGYCLAPGEKRCCEFQEEGSCQTCCAEHYTEPYCMLNCQKMCRRGMFKAFSGGKRNVPVCPSSGPVKALEAYDLEKVDGKFLNPYLDWKGSKFEKEWLETHPLELPAPTTSEQ</sequence>